<sequence>MVASAEAFEDIQRGLLELAAAWTPNAFGALLGQAMELARYEGREAVFLDAEEPAAFAEPRLERQEFREQIDFLTQKRVKPTEAWTDAMRGDHDRAFVVAGATDLAMLNEFHTAVIEAARTYDTAAFARDFDRIVEKYGWSYNGGREWRIRTIVETNIRTSYAAGRLKQMRDPDMVRLRPYWQYIHADSRVPLNPRPQHVAWDGMILRWDDPWWDIYFPPNDWQCSCGVRTLSRADLRRMGKEGPDTAPEIVRQPYTHKGTGQTVMQPEGTGFGWDYMPGDQWQRGLAPILNDDDPAPDGTPDLPLIAAAGWTVEDKDRIETIDELRAKAKPFKHGVLPEGQPPEVYAAAFLEAFGLSPGEAMIWTDVAGDRLLVSDDMFRQRDGAWKTLKRGHGDHALLLAETLMDPDEIWISFKKVPDPEDPNKTVEEIVRRYIRIDPDRPVFAMFELGRKIWFPVTGYGPLSRANPDFAYIDRQRFGKRIWKRK</sequence>
<dbReference type="Pfam" id="PF04233">
    <property type="entry name" value="Phage_Mu_F"/>
    <property type="match status" value="1"/>
</dbReference>
<evidence type="ECO:0000313" key="3">
    <source>
        <dbReference type="EMBL" id="MDR5655240.1"/>
    </source>
</evidence>
<organism evidence="3 4">
    <name type="scientific">Ruixingdingia sedimenti</name>
    <dbReference type="NCBI Taxonomy" id="3073604"/>
    <lineage>
        <taxon>Bacteria</taxon>
        <taxon>Pseudomonadati</taxon>
        <taxon>Pseudomonadota</taxon>
        <taxon>Alphaproteobacteria</taxon>
        <taxon>Rhodobacterales</taxon>
        <taxon>Paracoccaceae</taxon>
        <taxon>Ruixingdingia</taxon>
    </lineage>
</organism>
<dbReference type="InterPro" id="IPR041110">
    <property type="entry name" value="PBECR2"/>
</dbReference>
<evidence type="ECO:0000313" key="4">
    <source>
        <dbReference type="Proteomes" id="UP001247754"/>
    </source>
</evidence>
<keyword evidence="4" id="KW-1185">Reference proteome</keyword>
<dbReference type="RefSeq" id="WP_310459347.1">
    <property type="nucleotide sequence ID" value="NZ_JAVKPH010000054.1"/>
</dbReference>
<feature type="domain" description="Phage-Barnase-EndoU-ColicinE5/D-RelE like nuclease 2" evidence="2">
    <location>
        <begin position="349"/>
        <end position="484"/>
    </location>
</feature>
<gene>
    <name evidence="3" type="ORF">RGD00_21770</name>
</gene>
<evidence type="ECO:0000259" key="2">
    <source>
        <dbReference type="Pfam" id="PF18810"/>
    </source>
</evidence>
<reference evidence="3 4" key="1">
    <citation type="submission" date="2023-09" db="EMBL/GenBank/DDBJ databases">
        <title>Xinfangfangia sedmenti sp. nov., isolated the sedment.</title>
        <authorList>
            <person name="Xu L."/>
        </authorList>
    </citation>
    <scope>NUCLEOTIDE SEQUENCE [LARGE SCALE GENOMIC DNA]</scope>
    <source>
        <strain evidence="3 4">LG-4</strain>
    </source>
</reference>
<feature type="domain" description="Phage head morphogenesis" evidence="1">
    <location>
        <begin position="148"/>
        <end position="228"/>
    </location>
</feature>
<name>A0ABU1FEE4_9RHOB</name>
<dbReference type="InterPro" id="IPR006528">
    <property type="entry name" value="Phage_head_morphogenesis_dom"/>
</dbReference>
<dbReference type="Pfam" id="PF18810">
    <property type="entry name" value="PBECR2"/>
    <property type="match status" value="1"/>
</dbReference>
<evidence type="ECO:0000259" key="1">
    <source>
        <dbReference type="Pfam" id="PF04233"/>
    </source>
</evidence>
<comment type="caution">
    <text evidence="3">The sequence shown here is derived from an EMBL/GenBank/DDBJ whole genome shotgun (WGS) entry which is preliminary data.</text>
</comment>
<dbReference type="EMBL" id="JAVKPH010000054">
    <property type="protein sequence ID" value="MDR5655240.1"/>
    <property type="molecule type" value="Genomic_DNA"/>
</dbReference>
<proteinExistence type="predicted"/>
<accession>A0ABU1FEE4</accession>
<protein>
    <submittedName>
        <fullName evidence="3">PBECR2 nuclease fold domain-containing protein</fullName>
    </submittedName>
</protein>
<dbReference type="Proteomes" id="UP001247754">
    <property type="component" value="Unassembled WGS sequence"/>
</dbReference>